<feature type="domain" description="CopC" evidence="6">
    <location>
        <begin position="40"/>
        <end position="135"/>
    </location>
</feature>
<organism evidence="7 8">
    <name type="scientific">Nitrosomonas marina</name>
    <dbReference type="NCBI Taxonomy" id="917"/>
    <lineage>
        <taxon>Bacteria</taxon>
        <taxon>Pseudomonadati</taxon>
        <taxon>Pseudomonadota</taxon>
        <taxon>Betaproteobacteria</taxon>
        <taxon>Nitrosomonadales</taxon>
        <taxon>Nitrosomonadaceae</taxon>
        <taxon>Nitrosomonas</taxon>
    </lineage>
</organism>
<keyword evidence="3" id="KW-0732">Signal</keyword>
<dbReference type="PANTHER" id="PTHR34820">
    <property type="entry name" value="INNER MEMBRANE PROTEIN YEBZ"/>
    <property type="match status" value="1"/>
</dbReference>
<dbReference type="SUPFAM" id="SSF81296">
    <property type="entry name" value="E set domains"/>
    <property type="match status" value="1"/>
</dbReference>
<dbReference type="AlphaFoldDB" id="A0A1I0B1M7"/>
<keyword evidence="2" id="KW-0479">Metal-binding</keyword>
<dbReference type="PANTHER" id="PTHR34820:SF4">
    <property type="entry name" value="INNER MEMBRANE PROTEIN YEBZ"/>
    <property type="match status" value="1"/>
</dbReference>
<dbReference type="InterPro" id="IPR032694">
    <property type="entry name" value="CopC/D"/>
</dbReference>
<keyword evidence="5" id="KW-1133">Transmembrane helix</keyword>
<dbReference type="InterPro" id="IPR007348">
    <property type="entry name" value="CopC_dom"/>
</dbReference>
<dbReference type="EMBL" id="FOIA01000009">
    <property type="protein sequence ID" value="SES99981.1"/>
    <property type="molecule type" value="Genomic_DNA"/>
</dbReference>
<dbReference type="GO" id="GO:0005507">
    <property type="term" value="F:copper ion binding"/>
    <property type="evidence" value="ECO:0007669"/>
    <property type="project" value="InterPro"/>
</dbReference>
<gene>
    <name evidence="7" type="ORF">SAMN05216326_1095</name>
</gene>
<dbReference type="Proteomes" id="UP000199345">
    <property type="component" value="Unassembled WGS sequence"/>
</dbReference>
<evidence type="ECO:0000256" key="4">
    <source>
        <dbReference type="ARBA" id="ARBA00023008"/>
    </source>
</evidence>
<evidence type="ECO:0000259" key="6">
    <source>
        <dbReference type="Pfam" id="PF04234"/>
    </source>
</evidence>
<accession>A0A1I0B1M7</accession>
<dbReference type="Gene3D" id="2.60.40.1220">
    <property type="match status" value="1"/>
</dbReference>
<feature type="transmembrane region" description="Helical" evidence="5">
    <location>
        <begin position="21"/>
        <end position="41"/>
    </location>
</feature>
<dbReference type="InterPro" id="IPR014756">
    <property type="entry name" value="Ig_E-set"/>
</dbReference>
<dbReference type="GO" id="GO:0042597">
    <property type="term" value="C:periplasmic space"/>
    <property type="evidence" value="ECO:0007669"/>
    <property type="project" value="InterPro"/>
</dbReference>
<dbReference type="Pfam" id="PF04234">
    <property type="entry name" value="CopC"/>
    <property type="match status" value="1"/>
</dbReference>
<evidence type="ECO:0000313" key="8">
    <source>
        <dbReference type="Proteomes" id="UP000199345"/>
    </source>
</evidence>
<keyword evidence="5" id="KW-0812">Transmembrane</keyword>
<evidence type="ECO:0000256" key="3">
    <source>
        <dbReference type="ARBA" id="ARBA00022729"/>
    </source>
</evidence>
<dbReference type="OrthoDB" id="9796814at2"/>
<evidence type="ECO:0000313" key="7">
    <source>
        <dbReference type="EMBL" id="SES99981.1"/>
    </source>
</evidence>
<dbReference type="InterPro" id="IPR014755">
    <property type="entry name" value="Cu-Rt/internalin_Ig-like"/>
</dbReference>
<dbReference type="GO" id="GO:0005886">
    <property type="term" value="C:plasma membrane"/>
    <property type="evidence" value="ECO:0007669"/>
    <property type="project" value="TreeGrafter"/>
</dbReference>
<dbReference type="GO" id="GO:0030313">
    <property type="term" value="C:cell envelope"/>
    <property type="evidence" value="ECO:0007669"/>
    <property type="project" value="UniProtKB-SubCell"/>
</dbReference>
<keyword evidence="4" id="KW-0186">Copper</keyword>
<sequence length="140" mass="15414">MVNTMLNKKSNENVVKSILKLMAGMIVFVMVLQVNHVWAHASLVKSDPPRRASLSESPAHVQLWFNEEIEAAYASVQVLDADEKNVAVAEPEAVPDDAKSVVLALPALTPGSYKVQFRVLSIDGHVVESSYGFRIKNNQQ</sequence>
<dbReference type="GO" id="GO:0046688">
    <property type="term" value="P:response to copper ion"/>
    <property type="evidence" value="ECO:0007669"/>
    <property type="project" value="InterPro"/>
</dbReference>
<keyword evidence="8" id="KW-1185">Reference proteome</keyword>
<proteinExistence type="predicted"/>
<protein>
    <recommendedName>
        <fullName evidence="6">CopC domain-containing protein</fullName>
    </recommendedName>
</protein>
<evidence type="ECO:0000256" key="5">
    <source>
        <dbReference type="SAM" id="Phobius"/>
    </source>
</evidence>
<dbReference type="GO" id="GO:0006825">
    <property type="term" value="P:copper ion transport"/>
    <property type="evidence" value="ECO:0007669"/>
    <property type="project" value="InterPro"/>
</dbReference>
<keyword evidence="5" id="KW-0472">Membrane</keyword>
<name>A0A1I0B1M7_9PROT</name>
<comment type="subcellular location">
    <subcellularLocation>
        <location evidence="1">Cell envelope</location>
    </subcellularLocation>
</comment>
<evidence type="ECO:0000256" key="1">
    <source>
        <dbReference type="ARBA" id="ARBA00004196"/>
    </source>
</evidence>
<evidence type="ECO:0000256" key="2">
    <source>
        <dbReference type="ARBA" id="ARBA00022723"/>
    </source>
</evidence>
<reference evidence="8" key="1">
    <citation type="submission" date="2016-10" db="EMBL/GenBank/DDBJ databases">
        <authorList>
            <person name="Varghese N."/>
            <person name="Submissions S."/>
        </authorList>
    </citation>
    <scope>NUCLEOTIDE SEQUENCE [LARGE SCALE GENOMIC DNA]</scope>
    <source>
        <strain evidence="8">Nm71</strain>
    </source>
</reference>